<evidence type="ECO:0000313" key="3">
    <source>
        <dbReference type="RefSeq" id="XP_033344292.1"/>
    </source>
</evidence>
<evidence type="ECO:0000256" key="1">
    <source>
        <dbReference type="ARBA" id="ARBA00010872"/>
    </source>
</evidence>
<dbReference type="GO" id="GO:0005737">
    <property type="term" value="C:cytoplasm"/>
    <property type="evidence" value="ECO:0007669"/>
    <property type="project" value="TreeGrafter"/>
</dbReference>
<dbReference type="InterPro" id="IPR029055">
    <property type="entry name" value="Ntn_hydrolases_N"/>
</dbReference>
<dbReference type="Proteomes" id="UP000504631">
    <property type="component" value="Unplaced"/>
</dbReference>
<protein>
    <submittedName>
        <fullName evidence="3">Isoaspartyl peptidase/L-asparaginase-like</fullName>
    </submittedName>
</protein>
<evidence type="ECO:0000313" key="2">
    <source>
        <dbReference type="Proteomes" id="UP000504631"/>
    </source>
</evidence>
<dbReference type="PANTHER" id="PTHR10188:SF6">
    <property type="entry name" value="N(4)-(BETA-N-ACETYLGLUCOSAMINYL)-L-ASPARAGINASE"/>
    <property type="match status" value="1"/>
</dbReference>
<sequence>MESKPFFNCAKGGSLDVNDEIVTDAAIMTIRDAGCVGAVRDIEHPISLARKVLEKTEHVLIVENGAQKFALDNGISILPPGSLNISESLMSNFESLTCCMNEEQEESEWRNDAKGEKKECNSDCFINRPQDGEAYPYCVLSTDLDWDDPITVQVCFLWHHYFIILLDSRHIMKS</sequence>
<proteinExistence type="inferred from homology"/>
<dbReference type="AlphaFoldDB" id="A0A6J3JU05"/>
<keyword evidence="2" id="KW-1185">Reference proteome</keyword>
<dbReference type="GeneID" id="117230698"/>
<dbReference type="GO" id="GO:0016811">
    <property type="term" value="F:hydrolase activity, acting on carbon-nitrogen (but not peptide) bonds, in linear amides"/>
    <property type="evidence" value="ECO:0007669"/>
    <property type="project" value="UniProtKB-ARBA"/>
</dbReference>
<dbReference type="PANTHER" id="PTHR10188">
    <property type="entry name" value="L-ASPARAGINASE"/>
    <property type="match status" value="1"/>
</dbReference>
<accession>A0A6J3JU05</accession>
<reference evidence="3" key="1">
    <citation type="submission" date="2025-08" db="UniProtKB">
        <authorList>
            <consortium name="RefSeq"/>
        </authorList>
    </citation>
    <scope>IDENTIFICATION</scope>
    <source>
        <tissue evidence="3">Muscle</tissue>
    </source>
</reference>
<gene>
    <name evidence="3" type="primary">LOC117230698</name>
</gene>
<dbReference type="InterPro" id="IPR000246">
    <property type="entry name" value="Peptidase_T2"/>
</dbReference>
<dbReference type="KEGG" id="bvk:117230698"/>
<dbReference type="Pfam" id="PF01112">
    <property type="entry name" value="Asparaginase_2"/>
    <property type="match status" value="1"/>
</dbReference>
<dbReference type="SUPFAM" id="SSF56235">
    <property type="entry name" value="N-terminal nucleophile aminohydrolases (Ntn hydrolases)"/>
    <property type="match status" value="1"/>
</dbReference>
<name>A0A6J3JU05_9HYME</name>
<organism evidence="2 3">
    <name type="scientific">Bombus vosnesenskii</name>
    <dbReference type="NCBI Taxonomy" id="207650"/>
    <lineage>
        <taxon>Eukaryota</taxon>
        <taxon>Metazoa</taxon>
        <taxon>Ecdysozoa</taxon>
        <taxon>Arthropoda</taxon>
        <taxon>Hexapoda</taxon>
        <taxon>Insecta</taxon>
        <taxon>Pterygota</taxon>
        <taxon>Neoptera</taxon>
        <taxon>Endopterygota</taxon>
        <taxon>Hymenoptera</taxon>
        <taxon>Apocrita</taxon>
        <taxon>Aculeata</taxon>
        <taxon>Apoidea</taxon>
        <taxon>Anthophila</taxon>
        <taxon>Apidae</taxon>
        <taxon>Bombus</taxon>
        <taxon>Pyrobombus</taxon>
    </lineage>
</organism>
<dbReference type="RefSeq" id="XP_033344292.1">
    <property type="nucleotide sequence ID" value="XM_033488401.1"/>
</dbReference>
<comment type="similarity">
    <text evidence="1">Belongs to the Ntn-hydrolase family.</text>
</comment>